<dbReference type="InterPro" id="IPR035943">
    <property type="entry name" value="XisI-like_sf"/>
</dbReference>
<accession>A0A2W4UV64</accession>
<dbReference type="Proteomes" id="UP000249354">
    <property type="component" value="Unassembled WGS sequence"/>
</dbReference>
<reference evidence="2" key="1">
    <citation type="submission" date="2018-04" db="EMBL/GenBank/DDBJ databases">
        <authorList>
            <person name="Cornet L."/>
        </authorList>
    </citation>
    <scope>NUCLEOTIDE SEQUENCE [LARGE SCALE GENOMIC DNA]</scope>
</reference>
<dbReference type="Gene3D" id="3.30.310.110">
    <property type="entry name" value="XisI-like"/>
    <property type="match status" value="1"/>
</dbReference>
<comment type="caution">
    <text evidence="1">The sequence shown here is derived from an EMBL/GenBank/DDBJ whole genome shotgun (WGS) entry which is preliminary data.</text>
</comment>
<sequence length="128" mass="14895">MLDRYVEEEIVGVDTLDAKTLAYWRQTLEQILQRYADIPNRYSDTREFVVVGRNLNHFMLMKEDWQGKQRFHGFVVHAEIRDGKIWIRYDGIEDGITEELVEAGVPKASIVLAFHPPHVRPHTGYAVA</sequence>
<dbReference type="EMBL" id="QBMC01000003">
    <property type="protein sequence ID" value="PZO23230.1"/>
    <property type="molecule type" value="Genomic_DNA"/>
</dbReference>
<name>A0A2W4UV64_9CYAN</name>
<organism evidence="1 2">
    <name type="scientific">Leptolyngbya foveolarum</name>
    <dbReference type="NCBI Taxonomy" id="47253"/>
    <lineage>
        <taxon>Bacteria</taxon>
        <taxon>Bacillati</taxon>
        <taxon>Cyanobacteriota</taxon>
        <taxon>Cyanophyceae</taxon>
        <taxon>Leptolyngbyales</taxon>
        <taxon>Leptolyngbyaceae</taxon>
        <taxon>Leptolyngbya group</taxon>
        <taxon>Leptolyngbya</taxon>
    </lineage>
</organism>
<dbReference type="CDD" id="cd16382">
    <property type="entry name" value="XisI-like"/>
    <property type="match status" value="1"/>
</dbReference>
<proteinExistence type="predicted"/>
<dbReference type="InterPro" id="IPR014968">
    <property type="entry name" value="XisI"/>
</dbReference>
<evidence type="ECO:0000313" key="2">
    <source>
        <dbReference type="Proteomes" id="UP000249354"/>
    </source>
</evidence>
<evidence type="ECO:0000313" key="1">
    <source>
        <dbReference type="EMBL" id="PZO23230.1"/>
    </source>
</evidence>
<dbReference type="Pfam" id="PF08869">
    <property type="entry name" value="XisI"/>
    <property type="match status" value="1"/>
</dbReference>
<protein>
    <submittedName>
        <fullName evidence="1">XisI protein</fullName>
    </submittedName>
</protein>
<gene>
    <name evidence="1" type="ORF">DCF25_00995</name>
</gene>
<dbReference type="AlphaFoldDB" id="A0A2W4UV64"/>
<reference evidence="1 2" key="2">
    <citation type="submission" date="2018-06" db="EMBL/GenBank/DDBJ databases">
        <title>Metagenomic assembly of (sub)arctic Cyanobacteria and their associated microbiome from non-axenic cultures.</title>
        <authorList>
            <person name="Baurain D."/>
        </authorList>
    </citation>
    <scope>NUCLEOTIDE SEQUENCE [LARGE SCALE GENOMIC DNA]</scope>
    <source>
        <strain evidence="1">ULC129bin1</strain>
    </source>
</reference>
<dbReference type="SUPFAM" id="SSF143847">
    <property type="entry name" value="XisI-like"/>
    <property type="match status" value="1"/>
</dbReference>